<name>A0A6A6V408_9PLEO</name>
<proteinExistence type="predicted"/>
<gene>
    <name evidence="2" type="ORF">M011DRAFT_143011</name>
</gene>
<dbReference type="AlphaFoldDB" id="A0A6A6V408"/>
<evidence type="ECO:0000256" key="1">
    <source>
        <dbReference type="SAM" id="MobiDB-lite"/>
    </source>
</evidence>
<feature type="region of interest" description="Disordered" evidence="1">
    <location>
        <begin position="1"/>
        <end position="23"/>
    </location>
</feature>
<evidence type="ECO:0000313" key="3">
    <source>
        <dbReference type="Proteomes" id="UP000799440"/>
    </source>
</evidence>
<dbReference type="EMBL" id="MU006583">
    <property type="protein sequence ID" value="KAF2745298.1"/>
    <property type="molecule type" value="Genomic_DNA"/>
</dbReference>
<reference evidence="2" key="1">
    <citation type="journal article" date="2020" name="Stud. Mycol.">
        <title>101 Dothideomycetes genomes: a test case for predicting lifestyles and emergence of pathogens.</title>
        <authorList>
            <person name="Haridas S."/>
            <person name="Albert R."/>
            <person name="Binder M."/>
            <person name="Bloem J."/>
            <person name="Labutti K."/>
            <person name="Salamov A."/>
            <person name="Andreopoulos B."/>
            <person name="Baker S."/>
            <person name="Barry K."/>
            <person name="Bills G."/>
            <person name="Bluhm B."/>
            <person name="Cannon C."/>
            <person name="Castanera R."/>
            <person name="Culley D."/>
            <person name="Daum C."/>
            <person name="Ezra D."/>
            <person name="Gonzalez J."/>
            <person name="Henrissat B."/>
            <person name="Kuo A."/>
            <person name="Liang C."/>
            <person name="Lipzen A."/>
            <person name="Lutzoni F."/>
            <person name="Magnuson J."/>
            <person name="Mondo S."/>
            <person name="Nolan M."/>
            <person name="Ohm R."/>
            <person name="Pangilinan J."/>
            <person name="Park H.-J."/>
            <person name="Ramirez L."/>
            <person name="Alfaro M."/>
            <person name="Sun H."/>
            <person name="Tritt A."/>
            <person name="Yoshinaga Y."/>
            <person name="Zwiers L.-H."/>
            <person name="Turgeon B."/>
            <person name="Goodwin S."/>
            <person name="Spatafora J."/>
            <person name="Crous P."/>
            <person name="Grigoriev I."/>
        </authorList>
    </citation>
    <scope>NUCLEOTIDE SEQUENCE</scope>
    <source>
        <strain evidence="2">CBS 119925</strain>
    </source>
</reference>
<protein>
    <submittedName>
        <fullName evidence="2">Uncharacterized protein</fullName>
    </submittedName>
</protein>
<keyword evidence="3" id="KW-1185">Reference proteome</keyword>
<dbReference type="Proteomes" id="UP000799440">
    <property type="component" value="Unassembled WGS sequence"/>
</dbReference>
<sequence>MPHAPPTPGEDVELTSPAVDYSPATVPYNEAFENELMNAILHPSPDTRSRTPHSPPLINPTTLPIPLDSPLRVHPSPIPGVLLTHVNGYHTGGPGPAPTTVSQFAERFIEENGIQDAEQLERVVSEKVAGLLDTVKERMREREEAVRKNGEIRRQLEDLEVMRMTELRVQEKIKEGKRKG</sequence>
<accession>A0A6A6V408</accession>
<evidence type="ECO:0000313" key="2">
    <source>
        <dbReference type="EMBL" id="KAF2745298.1"/>
    </source>
</evidence>
<dbReference type="OrthoDB" id="3926908at2759"/>
<organism evidence="2 3">
    <name type="scientific">Sporormia fimetaria CBS 119925</name>
    <dbReference type="NCBI Taxonomy" id="1340428"/>
    <lineage>
        <taxon>Eukaryota</taxon>
        <taxon>Fungi</taxon>
        <taxon>Dikarya</taxon>
        <taxon>Ascomycota</taxon>
        <taxon>Pezizomycotina</taxon>
        <taxon>Dothideomycetes</taxon>
        <taxon>Pleosporomycetidae</taxon>
        <taxon>Pleosporales</taxon>
        <taxon>Sporormiaceae</taxon>
        <taxon>Sporormia</taxon>
    </lineage>
</organism>
<feature type="region of interest" description="Disordered" evidence="1">
    <location>
        <begin position="37"/>
        <end position="65"/>
    </location>
</feature>